<reference evidence="6" key="1">
    <citation type="submission" date="2022-10" db="EMBL/GenBank/DDBJ databases">
        <title>The complete genomes of actinobacterial strains from the NBC collection.</title>
        <authorList>
            <person name="Joergensen T.S."/>
            <person name="Alvarez Arevalo M."/>
            <person name="Sterndorff E.B."/>
            <person name="Faurdal D."/>
            <person name="Vuksanovic O."/>
            <person name="Mourched A.-S."/>
            <person name="Charusanti P."/>
            <person name="Shaw S."/>
            <person name="Blin K."/>
            <person name="Weber T."/>
        </authorList>
    </citation>
    <scope>NUCLEOTIDE SEQUENCE</scope>
    <source>
        <strain evidence="6">NBC_01482</strain>
    </source>
</reference>
<comment type="subcellular location">
    <subcellularLocation>
        <location evidence="1">Membrane</location>
        <topology evidence="1">Multi-pass membrane protein</topology>
    </subcellularLocation>
</comment>
<evidence type="ECO:0000256" key="2">
    <source>
        <dbReference type="ARBA" id="ARBA00022692"/>
    </source>
</evidence>
<feature type="transmembrane region" description="Helical" evidence="5">
    <location>
        <begin position="42"/>
        <end position="60"/>
    </location>
</feature>
<name>A0ABZ1YUI0_9NOCA</name>
<organism evidence="6 7">
    <name type="scientific">Nocardia vinacea</name>
    <dbReference type="NCBI Taxonomy" id="96468"/>
    <lineage>
        <taxon>Bacteria</taxon>
        <taxon>Bacillati</taxon>
        <taxon>Actinomycetota</taxon>
        <taxon>Actinomycetes</taxon>
        <taxon>Mycobacteriales</taxon>
        <taxon>Nocardiaceae</taxon>
        <taxon>Nocardia</taxon>
    </lineage>
</organism>
<sequence length="67" mass="7847">MVIRHLRSGPGLGWWRCNPALIATFYGMNFTWMPELEWEHGFLATTVMTLVAAVIPLVYIKRKGWRR</sequence>
<keyword evidence="2 5" id="KW-0812">Transmembrane</keyword>
<gene>
    <name evidence="6" type="ORF">OG563_01155</name>
</gene>
<keyword evidence="4 5" id="KW-0472">Membrane</keyword>
<dbReference type="Proteomes" id="UP001432062">
    <property type="component" value="Chromosome"/>
</dbReference>
<evidence type="ECO:0000256" key="4">
    <source>
        <dbReference type="ARBA" id="ARBA00023136"/>
    </source>
</evidence>
<accession>A0ABZ1YUI0</accession>
<protein>
    <submittedName>
        <fullName evidence="6">Uncharacterized protein</fullName>
    </submittedName>
</protein>
<evidence type="ECO:0000313" key="7">
    <source>
        <dbReference type="Proteomes" id="UP001432062"/>
    </source>
</evidence>
<evidence type="ECO:0000256" key="5">
    <source>
        <dbReference type="SAM" id="Phobius"/>
    </source>
</evidence>
<evidence type="ECO:0000256" key="3">
    <source>
        <dbReference type="ARBA" id="ARBA00022989"/>
    </source>
</evidence>
<keyword evidence="7" id="KW-1185">Reference proteome</keyword>
<dbReference type="Pfam" id="PF01544">
    <property type="entry name" value="CorA"/>
    <property type="match status" value="1"/>
</dbReference>
<evidence type="ECO:0000313" key="6">
    <source>
        <dbReference type="EMBL" id="WUV46899.1"/>
    </source>
</evidence>
<dbReference type="Gene3D" id="1.20.58.340">
    <property type="entry name" value="Magnesium transport protein CorA, transmembrane region"/>
    <property type="match status" value="1"/>
</dbReference>
<evidence type="ECO:0000256" key="1">
    <source>
        <dbReference type="ARBA" id="ARBA00004141"/>
    </source>
</evidence>
<keyword evidence="3 5" id="KW-1133">Transmembrane helix</keyword>
<proteinExistence type="predicted"/>
<feature type="transmembrane region" description="Helical" evidence="5">
    <location>
        <begin position="12"/>
        <end position="30"/>
    </location>
</feature>
<dbReference type="SUPFAM" id="SSF144083">
    <property type="entry name" value="Magnesium transport protein CorA, transmembrane region"/>
    <property type="match status" value="1"/>
</dbReference>
<dbReference type="InterPro" id="IPR002523">
    <property type="entry name" value="MgTranspt_CorA/ZnTranspt_ZntB"/>
</dbReference>
<dbReference type="InterPro" id="IPR045863">
    <property type="entry name" value="CorA_TM1_TM2"/>
</dbReference>
<dbReference type="RefSeq" id="WP_329410947.1">
    <property type="nucleotide sequence ID" value="NZ_CP109441.1"/>
</dbReference>
<dbReference type="EMBL" id="CP109441">
    <property type="protein sequence ID" value="WUV46899.1"/>
    <property type="molecule type" value="Genomic_DNA"/>
</dbReference>